<organism evidence="8 9">
    <name type="scientific">Cyanobacterium aponinum 0216</name>
    <dbReference type="NCBI Taxonomy" id="2676140"/>
    <lineage>
        <taxon>Bacteria</taxon>
        <taxon>Bacillati</taxon>
        <taxon>Cyanobacteriota</taxon>
        <taxon>Cyanophyceae</taxon>
        <taxon>Oscillatoriophycideae</taxon>
        <taxon>Chroococcales</taxon>
        <taxon>Geminocystaceae</taxon>
        <taxon>Cyanobacterium</taxon>
    </lineage>
</organism>
<dbReference type="SUPFAM" id="SSF51445">
    <property type="entry name" value="(Trans)glycosidases"/>
    <property type="match status" value="1"/>
</dbReference>
<dbReference type="GO" id="GO:0009254">
    <property type="term" value="P:peptidoglycan turnover"/>
    <property type="evidence" value="ECO:0007669"/>
    <property type="project" value="TreeGrafter"/>
</dbReference>
<proteinExistence type="inferred from homology"/>
<protein>
    <recommendedName>
        <fullName evidence="3">beta-N-acetylhexosaminidase</fullName>
        <ecNumber evidence="3">3.2.1.52</ecNumber>
    </recommendedName>
</protein>
<evidence type="ECO:0000259" key="7">
    <source>
        <dbReference type="Pfam" id="PF18034"/>
    </source>
</evidence>
<feature type="domain" description="Glycoside hydrolase family 3 N-terminal" evidence="6">
    <location>
        <begin position="9"/>
        <end position="336"/>
    </location>
</feature>
<dbReference type="InterPro" id="IPR041518">
    <property type="entry name" value="Bac_GH3_C"/>
</dbReference>
<dbReference type="Gene3D" id="3.40.50.10870">
    <property type="entry name" value="Glycosyl hydrolase family 3"/>
    <property type="match status" value="1"/>
</dbReference>
<evidence type="ECO:0000313" key="9">
    <source>
        <dbReference type="Proteomes" id="UP000437131"/>
    </source>
</evidence>
<dbReference type="PROSITE" id="PS00775">
    <property type="entry name" value="GLYCOSYL_HYDROL_F3"/>
    <property type="match status" value="1"/>
</dbReference>
<evidence type="ECO:0000256" key="3">
    <source>
        <dbReference type="ARBA" id="ARBA00012663"/>
    </source>
</evidence>
<dbReference type="InterPro" id="IPR036962">
    <property type="entry name" value="Glyco_hydro_3_N_sf"/>
</dbReference>
<evidence type="ECO:0000313" key="8">
    <source>
        <dbReference type="EMBL" id="MTF38604.1"/>
    </source>
</evidence>
<dbReference type="InterPro" id="IPR019800">
    <property type="entry name" value="Glyco_hydro_3_AS"/>
</dbReference>
<comment type="catalytic activity">
    <reaction evidence="1">
        <text>Hydrolysis of terminal non-reducing N-acetyl-D-hexosamine residues in N-acetyl-beta-D-hexosaminides.</text>
        <dbReference type="EC" id="3.2.1.52"/>
    </reaction>
</comment>
<dbReference type="GO" id="GO:0005975">
    <property type="term" value="P:carbohydrate metabolic process"/>
    <property type="evidence" value="ECO:0007669"/>
    <property type="project" value="InterPro"/>
</dbReference>
<evidence type="ECO:0000259" key="6">
    <source>
        <dbReference type="Pfam" id="PF00933"/>
    </source>
</evidence>
<comment type="caution">
    <text evidence="8">The sequence shown here is derived from an EMBL/GenBank/DDBJ whole genome shotgun (WGS) entry which is preliminary data.</text>
</comment>
<gene>
    <name evidence="8" type="ORF">GGC33_06665</name>
</gene>
<dbReference type="Pfam" id="PF18034">
    <property type="entry name" value="Bac_GH3_C"/>
    <property type="match status" value="1"/>
</dbReference>
<accession>A0A844GPW9</accession>
<dbReference type="RefSeq" id="WP_155083512.1">
    <property type="nucleotide sequence ID" value="NZ_WMIA01000006.1"/>
</dbReference>
<dbReference type="EMBL" id="WMIA01000006">
    <property type="protein sequence ID" value="MTF38604.1"/>
    <property type="molecule type" value="Genomic_DNA"/>
</dbReference>
<dbReference type="InterPro" id="IPR001764">
    <property type="entry name" value="Glyco_hydro_3_N"/>
</dbReference>
<evidence type="ECO:0000256" key="1">
    <source>
        <dbReference type="ARBA" id="ARBA00001231"/>
    </source>
</evidence>
<dbReference type="InterPro" id="IPR050226">
    <property type="entry name" value="NagZ_Beta-hexosaminidase"/>
</dbReference>
<dbReference type="Proteomes" id="UP000437131">
    <property type="component" value="Unassembled WGS sequence"/>
</dbReference>
<evidence type="ECO:0000256" key="2">
    <source>
        <dbReference type="ARBA" id="ARBA00005336"/>
    </source>
</evidence>
<reference evidence="8 9" key="1">
    <citation type="submission" date="2019-11" db="EMBL/GenBank/DDBJ databases">
        <title>Isolation of a new High Light Tolerant Cyanobacteria.</title>
        <authorList>
            <person name="Dobson Z."/>
            <person name="Vaughn N."/>
            <person name="Vaughn M."/>
            <person name="Fromme P."/>
            <person name="Mazor Y."/>
        </authorList>
    </citation>
    <scope>NUCLEOTIDE SEQUENCE [LARGE SCALE GENOMIC DNA]</scope>
    <source>
        <strain evidence="8 9">0216</strain>
    </source>
</reference>
<dbReference type="PANTHER" id="PTHR30480">
    <property type="entry name" value="BETA-HEXOSAMINIDASE-RELATED"/>
    <property type="match status" value="1"/>
</dbReference>
<evidence type="ECO:0000256" key="5">
    <source>
        <dbReference type="ARBA" id="ARBA00023295"/>
    </source>
</evidence>
<evidence type="ECO:0000256" key="4">
    <source>
        <dbReference type="ARBA" id="ARBA00022801"/>
    </source>
</evidence>
<dbReference type="Gene3D" id="3.20.20.300">
    <property type="entry name" value="Glycoside hydrolase, family 3, N-terminal domain"/>
    <property type="match status" value="1"/>
</dbReference>
<name>A0A844GPW9_9CHRO</name>
<sequence length="530" mass="58854">MLPVEKLSLPEKIGQLIIVRTTGYIFDHQIRYPAWEATQPQLKKWIEELNLGGVILLGGSCAEIAYRTQQLQTWAKTPLFIAADIEEGVGQRFSGASWFPPPMALAEIYNENPSLAIKYAEKMGEITALEALAIGINWILAPVTDINNNPDNPVINVRAFGDKLKTVEDLTSAFVRGCHNYPILTSAKHFPGHGDTATDSHLDLPIINHSLERLQSLELSAFEKVIKEKVDSVMTAHLLVNDLDSDNPATLSPKVLTDLLRKKMSFEGLIITDALIMGGVKKYASPEEIAVKALQAGADILLMPENPEIAIKSVIKAIDSGILSESRIDESYSRVTYAKQKLFGESVNSQSHSMSDIYSLEASQAVNEILAQSMSKGGNIPIQNASEGINLIVVEDLLNCEYLDRSSPAITIPQTRGYHRQVFDEYNLFSVQNTRQPLLLQVFLRGNPFRGRAGLTPESQKFYLKLFTENNLQGVVIYGSPYVKNWFLSHMPKSIPWVFSYGQMPIAQELALKSLFNLSGKFDIVKGDFL</sequence>
<dbReference type="Pfam" id="PF00933">
    <property type="entry name" value="Glyco_hydro_3"/>
    <property type="match status" value="1"/>
</dbReference>
<dbReference type="GO" id="GO:0004563">
    <property type="term" value="F:beta-N-acetylhexosaminidase activity"/>
    <property type="evidence" value="ECO:0007669"/>
    <property type="project" value="UniProtKB-EC"/>
</dbReference>
<keyword evidence="4" id="KW-0378">Hydrolase</keyword>
<comment type="similarity">
    <text evidence="2">Belongs to the glycosyl hydrolase 3 family.</text>
</comment>
<dbReference type="AlphaFoldDB" id="A0A844GPW9"/>
<dbReference type="EC" id="3.2.1.52" evidence="3"/>
<keyword evidence="5" id="KW-0326">Glycosidase</keyword>
<feature type="domain" description="Bacterial Glycosyl hydrolase family 3 C-terminal" evidence="7">
    <location>
        <begin position="382"/>
        <end position="517"/>
    </location>
</feature>
<dbReference type="PANTHER" id="PTHR30480:SF13">
    <property type="entry name" value="BETA-HEXOSAMINIDASE"/>
    <property type="match status" value="1"/>
</dbReference>
<dbReference type="InterPro" id="IPR017853">
    <property type="entry name" value="GH"/>
</dbReference>